<dbReference type="EMBL" id="JBCITK010000001">
    <property type="protein sequence ID" value="MEN0644935.1"/>
    <property type="molecule type" value="Genomic_DNA"/>
</dbReference>
<protein>
    <submittedName>
        <fullName evidence="2">Uncharacterized protein</fullName>
    </submittedName>
</protein>
<accession>A0ABU9VLZ2</accession>
<evidence type="ECO:0000256" key="1">
    <source>
        <dbReference type="SAM" id="Coils"/>
    </source>
</evidence>
<gene>
    <name evidence="2" type="ORF">MKY91_17400</name>
</gene>
<evidence type="ECO:0000313" key="3">
    <source>
        <dbReference type="Proteomes" id="UP001418796"/>
    </source>
</evidence>
<organism evidence="2 3">
    <name type="scientific">Alkalicoccobacillus gibsonii</name>
    <dbReference type="NCBI Taxonomy" id="79881"/>
    <lineage>
        <taxon>Bacteria</taxon>
        <taxon>Bacillati</taxon>
        <taxon>Bacillota</taxon>
        <taxon>Bacilli</taxon>
        <taxon>Bacillales</taxon>
        <taxon>Bacillaceae</taxon>
        <taxon>Alkalicoccobacillus</taxon>
    </lineage>
</organism>
<keyword evidence="3" id="KW-1185">Reference proteome</keyword>
<evidence type="ECO:0000313" key="2">
    <source>
        <dbReference type="EMBL" id="MEN0644935.1"/>
    </source>
</evidence>
<reference evidence="2 3" key="1">
    <citation type="submission" date="2024-03" db="EMBL/GenBank/DDBJ databases">
        <title>Bacilli Hybrid Assemblies.</title>
        <authorList>
            <person name="Kovac J."/>
        </authorList>
    </citation>
    <scope>NUCLEOTIDE SEQUENCE [LARGE SCALE GENOMIC DNA]</scope>
    <source>
        <strain evidence="2 3">FSL R7-0666</strain>
    </source>
</reference>
<proteinExistence type="predicted"/>
<feature type="coiled-coil region" evidence="1">
    <location>
        <begin position="131"/>
        <end position="197"/>
    </location>
</feature>
<dbReference type="RefSeq" id="WP_343131557.1">
    <property type="nucleotide sequence ID" value="NZ_JBCITK010000001.1"/>
</dbReference>
<sequence>MGKDEWRQLLLKLPDTEFHKMVKSSKLSVGLSNNKNSIKINKLMKQKVVNSIVSNTKHLDKLKKYLKDSEFTYTNGLDISNRTVEEIKEFIKKNLIAENFAALILAAHDREELLDVFQSEVKEPIIESQDLNKDSNLIEELRGLIRELEKKLKSLEEDRTTILNKYLNKKRELEHKNSKWDNEKKLLQEKLIKINEQIVSKDLSIENLRLDKELSDKRYQNIIKDEQLKVSILEEKINLAKPSYAIIGDPTNSSIKSNQHYTVTIYDDSNFEELVTELESQNFTKILVVRYRARSKTTRLMGRQNFNSPLKIVNDFIELKKELRGLNSSVLS</sequence>
<dbReference type="Proteomes" id="UP001418796">
    <property type="component" value="Unassembled WGS sequence"/>
</dbReference>
<name>A0ABU9VLZ2_9BACI</name>
<comment type="caution">
    <text evidence="2">The sequence shown here is derived from an EMBL/GenBank/DDBJ whole genome shotgun (WGS) entry which is preliminary data.</text>
</comment>
<keyword evidence="1" id="KW-0175">Coiled coil</keyword>